<organism evidence="3 4">
    <name type="scientific">Mariniblastus fucicola</name>
    <dbReference type="NCBI Taxonomy" id="980251"/>
    <lineage>
        <taxon>Bacteria</taxon>
        <taxon>Pseudomonadati</taxon>
        <taxon>Planctomycetota</taxon>
        <taxon>Planctomycetia</taxon>
        <taxon>Pirellulales</taxon>
        <taxon>Pirellulaceae</taxon>
        <taxon>Mariniblastus</taxon>
    </lineage>
</organism>
<evidence type="ECO:0000313" key="4">
    <source>
        <dbReference type="Proteomes" id="UP000322214"/>
    </source>
</evidence>
<dbReference type="EMBL" id="CP042912">
    <property type="protein sequence ID" value="QEG21189.1"/>
    <property type="molecule type" value="Genomic_DNA"/>
</dbReference>
<keyword evidence="4" id="KW-1185">Reference proteome</keyword>
<dbReference type="AlphaFoldDB" id="A0A5B9P6M0"/>
<gene>
    <name evidence="3" type="ORF">MFFC18_10440</name>
</gene>
<dbReference type="Proteomes" id="UP000322214">
    <property type="component" value="Chromosome"/>
</dbReference>
<dbReference type="PRINTS" id="PR01228">
    <property type="entry name" value="EGGSHELL"/>
</dbReference>
<evidence type="ECO:0000256" key="1">
    <source>
        <dbReference type="SAM" id="MobiDB-lite"/>
    </source>
</evidence>
<protein>
    <submittedName>
        <fullName evidence="3">Uncharacterized protein</fullName>
    </submittedName>
</protein>
<sequence precursor="true">MRTSMTKLTLTLAVAAIMAIGSLCVAQETTSTADTDNAAPVEVTKETREAAKAKRIAEKRLKRIWKTAVPVEGFESTELFQAMEEGQIEVLIKTIDEKKSNVIVTNKSEKPLAIEMPATFAAVPTTTLAQLGGGGFGGGGLGGGGQGGGGFGGGGQGGGGQASGGGFGGGGQGGGGFGGGGGGGQGVGGGVFNIPPGKVGKVSLTTVCLEHGKQNPNVKMDYTIVPLAKFTSDGKVAEICRMLANDEVAQPVAQAAAWNITDNLSWQKMLTLNRLERMDGYFERFFSPNQLAFAQRVVAVAAERAEQRQKLTQDDAATVSIEDAREVYRQQD</sequence>
<name>A0A5B9P6M0_9BACT</name>
<proteinExistence type="predicted"/>
<feature type="region of interest" description="Disordered" evidence="1">
    <location>
        <begin position="147"/>
        <end position="180"/>
    </location>
</feature>
<feature type="chain" id="PRO_5022955629" evidence="2">
    <location>
        <begin position="27"/>
        <end position="332"/>
    </location>
</feature>
<dbReference type="STRING" id="980251.GCA_001642875_01896"/>
<feature type="signal peptide" evidence="2">
    <location>
        <begin position="1"/>
        <end position="26"/>
    </location>
</feature>
<keyword evidence="2" id="KW-0732">Signal</keyword>
<evidence type="ECO:0000256" key="2">
    <source>
        <dbReference type="SAM" id="SignalP"/>
    </source>
</evidence>
<accession>A0A5B9P6M0</accession>
<reference evidence="3 4" key="1">
    <citation type="submission" date="2019-08" db="EMBL/GenBank/DDBJ databases">
        <title>Deep-cultivation of Planctomycetes and their phenomic and genomic characterization uncovers novel biology.</title>
        <authorList>
            <person name="Wiegand S."/>
            <person name="Jogler M."/>
            <person name="Boedeker C."/>
            <person name="Pinto D."/>
            <person name="Vollmers J."/>
            <person name="Rivas-Marin E."/>
            <person name="Kohn T."/>
            <person name="Peeters S.H."/>
            <person name="Heuer A."/>
            <person name="Rast P."/>
            <person name="Oberbeckmann S."/>
            <person name="Bunk B."/>
            <person name="Jeske O."/>
            <person name="Meyerdierks A."/>
            <person name="Storesund J.E."/>
            <person name="Kallscheuer N."/>
            <person name="Luecker S."/>
            <person name="Lage O.M."/>
            <person name="Pohl T."/>
            <person name="Merkel B.J."/>
            <person name="Hornburger P."/>
            <person name="Mueller R.-W."/>
            <person name="Bruemmer F."/>
            <person name="Labrenz M."/>
            <person name="Spormann A.M."/>
            <person name="Op den Camp H."/>
            <person name="Overmann J."/>
            <person name="Amann R."/>
            <person name="Jetten M.S.M."/>
            <person name="Mascher T."/>
            <person name="Medema M.H."/>
            <person name="Devos D.P."/>
            <person name="Kaster A.-K."/>
            <person name="Ovreas L."/>
            <person name="Rohde M."/>
            <person name="Galperin M.Y."/>
            <person name="Jogler C."/>
        </authorList>
    </citation>
    <scope>NUCLEOTIDE SEQUENCE [LARGE SCALE GENOMIC DNA]</scope>
    <source>
        <strain evidence="3 4">FC18</strain>
    </source>
</reference>
<evidence type="ECO:0000313" key="3">
    <source>
        <dbReference type="EMBL" id="QEG21189.1"/>
    </source>
</evidence>
<dbReference type="KEGG" id="mff:MFFC18_10440"/>